<dbReference type="InterPro" id="IPR007184">
    <property type="entry name" value="Mannoside_phosphorylase"/>
</dbReference>
<evidence type="ECO:0000256" key="3">
    <source>
        <dbReference type="ARBA" id="ARBA00024356"/>
    </source>
</evidence>
<evidence type="ECO:0000256" key="2">
    <source>
        <dbReference type="ARBA" id="ARBA00022679"/>
    </source>
</evidence>
<dbReference type="GO" id="GO:0016757">
    <property type="term" value="F:glycosyltransferase activity"/>
    <property type="evidence" value="ECO:0007669"/>
    <property type="project" value="UniProtKB-KW"/>
</dbReference>
<gene>
    <name evidence="4" type="ORF">A3D07_02710</name>
</gene>
<organism evidence="4 5">
    <name type="scientific">Candidatus Curtissbacteria bacterium RIFCSPHIGHO2_02_FULL_42_15</name>
    <dbReference type="NCBI Taxonomy" id="1797716"/>
    <lineage>
        <taxon>Bacteria</taxon>
        <taxon>Candidatus Curtissiibacteriota</taxon>
    </lineage>
</organism>
<dbReference type="Gene3D" id="2.115.10.20">
    <property type="entry name" value="Glycosyl hydrolase domain, family 43"/>
    <property type="match status" value="2"/>
</dbReference>
<comment type="caution">
    <text evidence="4">The sequence shown here is derived from an EMBL/GenBank/DDBJ whole genome shotgun (WGS) entry which is preliminary data.</text>
</comment>
<dbReference type="CDD" id="cd18614">
    <property type="entry name" value="GH130"/>
    <property type="match status" value="1"/>
</dbReference>
<name>A0A1F5GCQ4_9BACT</name>
<protein>
    <recommendedName>
        <fullName evidence="6">Glycosidase</fullName>
    </recommendedName>
</protein>
<dbReference type="EMBL" id="MFBF01000068">
    <property type="protein sequence ID" value="OGD89663.1"/>
    <property type="molecule type" value="Genomic_DNA"/>
</dbReference>
<reference evidence="4 5" key="1">
    <citation type="journal article" date="2016" name="Nat. Commun.">
        <title>Thousands of microbial genomes shed light on interconnected biogeochemical processes in an aquifer system.</title>
        <authorList>
            <person name="Anantharaman K."/>
            <person name="Brown C.T."/>
            <person name="Hug L.A."/>
            <person name="Sharon I."/>
            <person name="Castelle C.J."/>
            <person name="Probst A.J."/>
            <person name="Thomas B.C."/>
            <person name="Singh A."/>
            <person name="Wilkins M.J."/>
            <person name="Karaoz U."/>
            <person name="Brodie E.L."/>
            <person name="Williams K.H."/>
            <person name="Hubbard S.S."/>
            <person name="Banfield J.F."/>
        </authorList>
    </citation>
    <scope>NUCLEOTIDE SEQUENCE [LARGE SCALE GENOMIC DNA]</scope>
</reference>
<dbReference type="SUPFAM" id="SSF75005">
    <property type="entry name" value="Arabinanase/levansucrase/invertase"/>
    <property type="match status" value="2"/>
</dbReference>
<keyword evidence="1" id="KW-0328">Glycosyltransferase</keyword>
<evidence type="ECO:0008006" key="6">
    <source>
        <dbReference type="Google" id="ProtNLM"/>
    </source>
</evidence>
<dbReference type="PANTHER" id="PTHR34106:SF5">
    <property type="entry name" value="GLYCOSIDASE"/>
    <property type="match status" value="1"/>
</dbReference>
<evidence type="ECO:0000256" key="1">
    <source>
        <dbReference type="ARBA" id="ARBA00022676"/>
    </source>
</evidence>
<comment type="similarity">
    <text evidence="3">Belongs to the glycosyl hydrolase 130 family.</text>
</comment>
<dbReference type="AlphaFoldDB" id="A0A1F5GCQ4"/>
<dbReference type="Pfam" id="PF04041">
    <property type="entry name" value="Glyco_hydro_130"/>
    <property type="match status" value="2"/>
</dbReference>
<evidence type="ECO:0000313" key="5">
    <source>
        <dbReference type="Proteomes" id="UP000177124"/>
    </source>
</evidence>
<keyword evidence="2" id="KW-0808">Transferase</keyword>
<accession>A0A1F5GCQ4</accession>
<proteinExistence type="inferred from homology"/>
<evidence type="ECO:0000313" key="4">
    <source>
        <dbReference type="EMBL" id="OGD89663.1"/>
    </source>
</evidence>
<dbReference type="Proteomes" id="UP000177124">
    <property type="component" value="Unassembled WGS sequence"/>
</dbReference>
<sequence>SDLTFNRVASCRKIKMSHKVLKKSEHTPLGVFCDGENVLLFYHLTRDEGSFFRIESSGDGINFSLFHPICQITDEDGMRVDARKISDLSLAKVHQGYFLSYKLKSKQSKNLFGAFSENLAGFKKIGKVSKMKEAASLVSDFQYHGQYVMYFGESSINIAYSYDLKKWQIEKTPVLVPKRDFFGTSPLLVGHTYLLDEGILVFYYDQKPDGGSVHYSLHAALFDRNNPARLVKLIEDPLWEPHQAWHKMNLLPIGIALHHGELLTYWQSKEGVIVLVHPFILDKALERQTLPHVILKKLKHNPIIKPIIENFWESKATFNPTAFYDRGKVHIIYRAIGDHDISVLGYATSLDGLHIDSRFPEPIYKPSQPFEGKNLKPAPHPTFSPFASGGGGFGGVEDPRITKIDDRIYMTYVAYDGTNPPRVALTSINENDFHNQIWNWQKPVLMSPPGVVDKNACILPEKINGKYVIFHRIFPDILIDFVDDLKFEDMEFLKGEYKITPRENYWDSRKVGVGATPIKTDDGWLLIYQAVGEKDPGRYKIGAMILDKNDPTKILYRTKMPIIEPDEHYENEGYKAGVTYPCGAIKLNSNLIVYYGGADTVVCAAHENFDYFINKLKEHKEEELASRFNLN</sequence>
<dbReference type="InterPro" id="IPR023296">
    <property type="entry name" value="Glyco_hydro_beta-prop_sf"/>
</dbReference>
<feature type="non-terminal residue" evidence="4">
    <location>
        <position position="1"/>
    </location>
</feature>
<dbReference type="PANTHER" id="PTHR34106">
    <property type="entry name" value="GLYCOSIDASE"/>
    <property type="match status" value="1"/>
</dbReference>